<keyword evidence="12" id="KW-1185">Reference proteome</keyword>
<dbReference type="Pfam" id="PF01061">
    <property type="entry name" value="ABC2_membrane"/>
    <property type="match status" value="1"/>
</dbReference>
<keyword evidence="6" id="KW-0067">ATP-binding</keyword>
<dbReference type="InterPro" id="IPR003593">
    <property type="entry name" value="AAA+_ATPase"/>
</dbReference>
<dbReference type="OrthoDB" id="66620at2759"/>
<dbReference type="Proteomes" id="UP000549394">
    <property type="component" value="Unassembled WGS sequence"/>
</dbReference>
<evidence type="ECO:0000256" key="2">
    <source>
        <dbReference type="ARBA" id="ARBA00005814"/>
    </source>
</evidence>
<dbReference type="Pfam" id="PF00005">
    <property type="entry name" value="ABC_tran"/>
    <property type="match status" value="1"/>
</dbReference>
<comment type="similarity">
    <text evidence="2">Belongs to the ABC transporter superfamily. ABCG family. Eye pigment precursor importer (TC 3.A.1.204) subfamily.</text>
</comment>
<organism evidence="11 12">
    <name type="scientific">Dimorphilus gyrociliatus</name>
    <dbReference type="NCBI Taxonomy" id="2664684"/>
    <lineage>
        <taxon>Eukaryota</taxon>
        <taxon>Metazoa</taxon>
        <taxon>Spiralia</taxon>
        <taxon>Lophotrochozoa</taxon>
        <taxon>Annelida</taxon>
        <taxon>Polychaeta</taxon>
        <taxon>Polychaeta incertae sedis</taxon>
        <taxon>Dinophilidae</taxon>
        <taxon>Dimorphilus</taxon>
    </lineage>
</organism>
<protein>
    <submittedName>
        <fullName evidence="11">DgyrCDS7102</fullName>
    </submittedName>
</protein>
<dbReference type="GO" id="GO:0015562">
    <property type="term" value="F:efflux transmembrane transporter activity"/>
    <property type="evidence" value="ECO:0007669"/>
    <property type="project" value="UniProtKB-ARBA"/>
</dbReference>
<evidence type="ECO:0000313" key="11">
    <source>
        <dbReference type="EMBL" id="CAD5118398.1"/>
    </source>
</evidence>
<feature type="domain" description="ABC transporter" evidence="10">
    <location>
        <begin position="26"/>
        <end position="273"/>
    </location>
</feature>
<name>A0A7I8VV08_9ANNE</name>
<dbReference type="InterPro" id="IPR050352">
    <property type="entry name" value="ABCG_transporters"/>
</dbReference>
<evidence type="ECO:0000256" key="6">
    <source>
        <dbReference type="ARBA" id="ARBA00022840"/>
    </source>
</evidence>
<feature type="transmembrane region" description="Helical" evidence="9">
    <location>
        <begin position="632"/>
        <end position="651"/>
    </location>
</feature>
<dbReference type="EMBL" id="CAJFCJ010000008">
    <property type="protein sequence ID" value="CAD5118398.1"/>
    <property type="molecule type" value="Genomic_DNA"/>
</dbReference>
<dbReference type="CDD" id="cd03213">
    <property type="entry name" value="ABCG_EPDR"/>
    <property type="match status" value="1"/>
</dbReference>
<dbReference type="AlphaFoldDB" id="A0A7I8VV08"/>
<keyword evidence="8 9" id="KW-0472">Membrane</keyword>
<comment type="subcellular location">
    <subcellularLocation>
        <location evidence="1">Membrane</location>
        <topology evidence="1">Multi-pass membrane protein</topology>
    </subcellularLocation>
</comment>
<dbReference type="InterPro" id="IPR027417">
    <property type="entry name" value="P-loop_NTPase"/>
</dbReference>
<feature type="transmembrane region" description="Helical" evidence="9">
    <location>
        <begin position="542"/>
        <end position="564"/>
    </location>
</feature>
<evidence type="ECO:0000256" key="4">
    <source>
        <dbReference type="ARBA" id="ARBA00022692"/>
    </source>
</evidence>
<feature type="transmembrane region" description="Helical" evidence="9">
    <location>
        <begin position="478"/>
        <end position="503"/>
    </location>
</feature>
<keyword evidence="4 9" id="KW-0812">Transmembrane</keyword>
<evidence type="ECO:0000256" key="1">
    <source>
        <dbReference type="ARBA" id="ARBA00004141"/>
    </source>
</evidence>
<sequence>MTANTFQMSHIGETHTDDVDLKGAIISFHNINYTVDVKSKLCSKPRKKIVLENMTGLFKPGLNAILGPTGGGKSSLLDVLAGRKAKEGLSGTILVDGNLQPDNFKCMSGYVVQDDVIMGTLTVEENLMFSANLRLSKSISENDKKKRVTEAMEELGILHVAKSKVGTQFIRGISGGERKRTNIGMELIVNSSVLFLDEPTTGLDANTANTVLRLLHRLSRKGRTIIFSIHQPRYSIFKLFDRMMLLSKGLPVYHGPASEACDYFAKIGYLCESLNNPPDFFLDVINGDDDIVNEKEIQNGNCENEVGSHIDDIDYESDREKGSASIDSRTRAKILYEKFRVSNWSKDVENETSIIYDNFNKRQRSGEIVKQPSVEYVTNFFVQFNYLSRRAIVNIIRDPAAALMQAIIMAFVALVIGAIYFNIPRDSDKGVRNSVGAFFFFAMNQSFGSLSALELFIKERVIFRHENVSGFYRCSSYYLSKITCDLLPIRIVPLLVFCVITYWMLDFQHDAGKFFFFFLTLYCTTTCACAIAFVYSATFESFAIANLSTTMTFVVMMLFSGIMVDLGSIGDWLEWMKYFSLMRYCIAGLAINELKGLDFYDTHANGTKIWSKAGERFFQDMGIDYETLWDKWVNIVALVSMSFGYFTLGYIQLRRMKKLK</sequence>
<evidence type="ECO:0000256" key="9">
    <source>
        <dbReference type="SAM" id="Phobius"/>
    </source>
</evidence>
<evidence type="ECO:0000256" key="3">
    <source>
        <dbReference type="ARBA" id="ARBA00022448"/>
    </source>
</evidence>
<dbReference type="PROSITE" id="PS50893">
    <property type="entry name" value="ABC_TRANSPORTER_2"/>
    <property type="match status" value="1"/>
</dbReference>
<dbReference type="Gene3D" id="3.40.50.300">
    <property type="entry name" value="P-loop containing nucleotide triphosphate hydrolases"/>
    <property type="match status" value="1"/>
</dbReference>
<evidence type="ECO:0000256" key="5">
    <source>
        <dbReference type="ARBA" id="ARBA00022741"/>
    </source>
</evidence>
<dbReference type="GO" id="GO:0016887">
    <property type="term" value="F:ATP hydrolysis activity"/>
    <property type="evidence" value="ECO:0007669"/>
    <property type="project" value="InterPro"/>
</dbReference>
<feature type="transmembrane region" description="Helical" evidence="9">
    <location>
        <begin position="515"/>
        <end position="535"/>
    </location>
</feature>
<accession>A0A7I8VV08</accession>
<evidence type="ECO:0000259" key="10">
    <source>
        <dbReference type="PROSITE" id="PS50893"/>
    </source>
</evidence>
<comment type="caution">
    <text evidence="11">The sequence shown here is derived from an EMBL/GenBank/DDBJ whole genome shotgun (WGS) entry which is preliminary data.</text>
</comment>
<evidence type="ECO:0000256" key="8">
    <source>
        <dbReference type="ARBA" id="ARBA00023136"/>
    </source>
</evidence>
<gene>
    <name evidence="11" type="ORF">DGYR_LOCUS6781</name>
</gene>
<dbReference type="SMART" id="SM00382">
    <property type="entry name" value="AAA"/>
    <property type="match status" value="1"/>
</dbReference>
<dbReference type="GO" id="GO:0005524">
    <property type="term" value="F:ATP binding"/>
    <property type="evidence" value="ECO:0007669"/>
    <property type="project" value="UniProtKB-KW"/>
</dbReference>
<keyword evidence="3" id="KW-0813">Transport</keyword>
<feature type="transmembrane region" description="Helical" evidence="9">
    <location>
        <begin position="400"/>
        <end position="423"/>
    </location>
</feature>
<keyword evidence="7 9" id="KW-1133">Transmembrane helix</keyword>
<dbReference type="GO" id="GO:0016324">
    <property type="term" value="C:apical plasma membrane"/>
    <property type="evidence" value="ECO:0007669"/>
    <property type="project" value="UniProtKB-ARBA"/>
</dbReference>
<dbReference type="FunFam" id="3.40.50.300:FF:000622">
    <property type="entry name" value="ATP-binding cassette sub-family G member 2"/>
    <property type="match status" value="1"/>
</dbReference>
<dbReference type="GO" id="GO:0140359">
    <property type="term" value="F:ABC-type transporter activity"/>
    <property type="evidence" value="ECO:0007669"/>
    <property type="project" value="InterPro"/>
</dbReference>
<dbReference type="InterPro" id="IPR013525">
    <property type="entry name" value="ABC2_TM"/>
</dbReference>
<evidence type="ECO:0000256" key="7">
    <source>
        <dbReference type="ARBA" id="ARBA00022989"/>
    </source>
</evidence>
<dbReference type="PANTHER" id="PTHR48041">
    <property type="entry name" value="ABC TRANSPORTER G FAMILY MEMBER 28"/>
    <property type="match status" value="1"/>
</dbReference>
<keyword evidence="5" id="KW-0547">Nucleotide-binding</keyword>
<reference evidence="11 12" key="1">
    <citation type="submission" date="2020-08" db="EMBL/GenBank/DDBJ databases">
        <authorList>
            <person name="Hejnol A."/>
        </authorList>
    </citation>
    <scope>NUCLEOTIDE SEQUENCE [LARGE SCALE GENOMIC DNA]</scope>
</reference>
<dbReference type="SUPFAM" id="SSF52540">
    <property type="entry name" value="P-loop containing nucleoside triphosphate hydrolases"/>
    <property type="match status" value="1"/>
</dbReference>
<dbReference type="InterPro" id="IPR003439">
    <property type="entry name" value="ABC_transporter-like_ATP-bd"/>
</dbReference>
<dbReference type="GO" id="GO:0008514">
    <property type="term" value="F:organic anion transmembrane transporter activity"/>
    <property type="evidence" value="ECO:0007669"/>
    <property type="project" value="UniProtKB-ARBA"/>
</dbReference>
<dbReference type="PANTHER" id="PTHR48041:SF116">
    <property type="entry name" value="PROTEIN BROWN"/>
    <property type="match status" value="1"/>
</dbReference>
<evidence type="ECO:0000313" key="12">
    <source>
        <dbReference type="Proteomes" id="UP000549394"/>
    </source>
</evidence>
<proteinExistence type="inferred from homology"/>